<sequence>MVLQPGAPAARPRPPELNTVTCGSGFTRECVGSFTAAFAGKPAPTGCAVNPNITYPSPTLSHHLRPLPAASIDPPRQNSLNPIYPHKYEK</sequence>
<dbReference type="Proteomes" id="UP000294335">
    <property type="component" value="Unassembled WGS sequence"/>
</dbReference>
<comment type="caution">
    <text evidence="2">The sequence shown here is derived from an EMBL/GenBank/DDBJ whole genome shotgun (WGS) entry which is preliminary data.</text>
</comment>
<name>A0AAQ1SRZ3_9PSED</name>
<organism evidence="2 3">
    <name type="scientific">Pseudomonas inefficax</name>
    <dbReference type="NCBI Taxonomy" id="2078786"/>
    <lineage>
        <taxon>Bacteria</taxon>
        <taxon>Pseudomonadati</taxon>
        <taxon>Pseudomonadota</taxon>
        <taxon>Gammaproteobacteria</taxon>
        <taxon>Pseudomonadales</taxon>
        <taxon>Pseudomonadaceae</taxon>
        <taxon>Pseudomonas</taxon>
    </lineage>
</organism>
<gene>
    <name evidence="2" type="ORF">JV551A3_V1_450009</name>
</gene>
<dbReference type="AlphaFoldDB" id="A0AAQ1SRZ3"/>
<reference evidence="2 3" key="1">
    <citation type="submission" date="2018-02" db="EMBL/GenBank/DDBJ databases">
        <authorList>
            <person name="Dubost A."/>
        </authorList>
    </citation>
    <scope>NUCLEOTIDE SEQUENCE [LARGE SCALE GENOMIC DNA]</scope>
    <source>
        <strain evidence="3">JV551A3</strain>
    </source>
</reference>
<proteinExistence type="predicted"/>
<keyword evidence="3" id="KW-1185">Reference proteome</keyword>
<evidence type="ECO:0000313" key="3">
    <source>
        <dbReference type="Proteomes" id="UP000294335"/>
    </source>
</evidence>
<accession>A0AAQ1SRZ3</accession>
<dbReference type="EMBL" id="OPYN01000045">
    <property type="protein sequence ID" value="SPO59139.1"/>
    <property type="molecule type" value="Genomic_DNA"/>
</dbReference>
<feature type="region of interest" description="Disordered" evidence="1">
    <location>
        <begin position="66"/>
        <end position="90"/>
    </location>
</feature>
<protein>
    <submittedName>
        <fullName evidence="2">Uncharacterized protein</fullName>
    </submittedName>
</protein>
<evidence type="ECO:0000313" key="2">
    <source>
        <dbReference type="EMBL" id="SPO59139.1"/>
    </source>
</evidence>
<evidence type="ECO:0000256" key="1">
    <source>
        <dbReference type="SAM" id="MobiDB-lite"/>
    </source>
</evidence>